<dbReference type="OrthoDB" id="163768at2"/>
<dbReference type="InterPro" id="IPR031571">
    <property type="entry name" value="RcpC_dom"/>
</dbReference>
<dbReference type="InterPro" id="IPR017592">
    <property type="entry name" value="Pilus_assmbl_Flp-typ_CpaB"/>
</dbReference>
<dbReference type="Pfam" id="PF08666">
    <property type="entry name" value="SAF"/>
    <property type="match status" value="1"/>
</dbReference>
<dbReference type="STRING" id="435.A0U92_06565"/>
<protein>
    <recommendedName>
        <fullName evidence="2">SAF domain-containing protein</fullName>
    </recommendedName>
</protein>
<keyword evidence="1" id="KW-0472">Membrane</keyword>
<dbReference type="KEGG" id="aace:A0U92_06565"/>
<dbReference type="RefSeq" id="WP_077812538.1">
    <property type="nucleotide sequence ID" value="NZ_CP014692.1"/>
</dbReference>
<dbReference type="Pfam" id="PF16976">
    <property type="entry name" value="RcpC"/>
    <property type="match status" value="1"/>
</dbReference>
<name>A0A1U9KFD7_ACEAC</name>
<dbReference type="InterPro" id="IPR013974">
    <property type="entry name" value="SAF"/>
</dbReference>
<keyword evidence="1" id="KW-0812">Transmembrane</keyword>
<organism evidence="3 4">
    <name type="scientific">Acetobacter aceti</name>
    <dbReference type="NCBI Taxonomy" id="435"/>
    <lineage>
        <taxon>Bacteria</taxon>
        <taxon>Pseudomonadati</taxon>
        <taxon>Pseudomonadota</taxon>
        <taxon>Alphaproteobacteria</taxon>
        <taxon>Acetobacterales</taxon>
        <taxon>Acetobacteraceae</taxon>
        <taxon>Acetobacter</taxon>
        <taxon>Acetobacter subgen. Acetobacter</taxon>
    </lineage>
</organism>
<reference evidence="3 4" key="1">
    <citation type="submission" date="2016-03" db="EMBL/GenBank/DDBJ databases">
        <title>Acetic acid bacteria sequencing.</title>
        <authorList>
            <person name="Brandt J."/>
            <person name="Jakob F."/>
            <person name="Vogel R.F."/>
        </authorList>
    </citation>
    <scope>NUCLEOTIDE SEQUENCE [LARGE SCALE GENOMIC DNA]</scope>
    <source>
        <strain evidence="3 4">TMW2.1153</strain>
    </source>
</reference>
<dbReference type="AlphaFoldDB" id="A0A1U9KFD7"/>
<evidence type="ECO:0000259" key="2">
    <source>
        <dbReference type="SMART" id="SM00858"/>
    </source>
</evidence>
<gene>
    <name evidence="3" type="ORF">A0U92_06565</name>
</gene>
<feature type="domain" description="SAF" evidence="2">
    <location>
        <begin position="46"/>
        <end position="112"/>
    </location>
</feature>
<accession>A0A1U9KFD7</accession>
<evidence type="ECO:0000256" key="1">
    <source>
        <dbReference type="SAM" id="Phobius"/>
    </source>
</evidence>
<dbReference type="SMART" id="SM00858">
    <property type="entry name" value="SAF"/>
    <property type="match status" value="1"/>
</dbReference>
<evidence type="ECO:0000313" key="3">
    <source>
        <dbReference type="EMBL" id="AQS84496.1"/>
    </source>
</evidence>
<keyword evidence="4" id="KW-1185">Reference proteome</keyword>
<proteinExistence type="predicted"/>
<dbReference type="Proteomes" id="UP000188937">
    <property type="component" value="Chromosome"/>
</dbReference>
<dbReference type="CDD" id="cd11614">
    <property type="entry name" value="SAF_CpaB_FlgA_like"/>
    <property type="match status" value="1"/>
</dbReference>
<sequence length="289" mass="31030">MKLYRYILYSCFAVLTVVCFVLIFRLAAKQQDAPRVVQVVKPEPMVAVLVANRQLYAGEVLHSSDITGASIPKAFVLPGTVMDSSSARQNVIGSLLRVSIPKNAPVRGEDVVHAGDGGFLAALLSPGKRGVAVPVDPSNAVGGLIWPGDYVDVLLMPTLEHGQENSDFQTSAVKTLLQNVHVVAVDQHLVRGQGPANASAQNARTIVLELNSEDAQKLALAEKVGHLTLTLRSMTKSAEDASVAGATWNDDIFESKIKEKKVEPHKTAAIENSIHVFNGLTEVISNEHE</sequence>
<evidence type="ECO:0000313" key="4">
    <source>
        <dbReference type="Proteomes" id="UP000188937"/>
    </source>
</evidence>
<dbReference type="EMBL" id="CP014692">
    <property type="protein sequence ID" value="AQS84496.1"/>
    <property type="molecule type" value="Genomic_DNA"/>
</dbReference>
<feature type="transmembrane region" description="Helical" evidence="1">
    <location>
        <begin position="6"/>
        <end position="28"/>
    </location>
</feature>
<keyword evidence="1" id="KW-1133">Transmembrane helix</keyword>
<dbReference type="NCBIfam" id="TIGR03177">
    <property type="entry name" value="pilus_cpaB"/>
    <property type="match status" value="1"/>
</dbReference>